<protein>
    <recommendedName>
        <fullName evidence="2">Clp R domain-containing protein</fullName>
    </recommendedName>
</protein>
<sequence length="193" mass="21146">MVAEPDRFETWDAGARSVLLGAKEEAQRLSHNYIGSEHLLLALVRNESNKACRLLLGLGVELSKVISGAEFIIGRGDYSSPGELGSTPRMKKIIELSVDEARRLNDSKVGAEHLLVGIMREGEGVAAGILESLGVSLNRVRSAHRLLRGPQRPGISDEDIAQALKSLEQARKSLEEARAVFLQIWPELEEQKS</sequence>
<dbReference type="PANTHER" id="PTHR47016:SF5">
    <property type="entry name" value="CLP DOMAIN SUPERFAMILY PROTEIN"/>
    <property type="match status" value="1"/>
</dbReference>
<dbReference type="Pfam" id="PF02861">
    <property type="entry name" value="Clp_N"/>
    <property type="match status" value="1"/>
</dbReference>
<dbReference type="InterPro" id="IPR044217">
    <property type="entry name" value="CLPT1/2"/>
</dbReference>
<feature type="domain" description="Clp R" evidence="2">
    <location>
        <begin position="5"/>
        <end position="150"/>
    </location>
</feature>
<gene>
    <name evidence="3" type="ORF">A3J68_01340</name>
</gene>
<organism evidence="3 4">
    <name type="scientific">Candidatus Wildermuthbacteria bacterium RIFCSPHIGHO2_02_FULL_48_16</name>
    <dbReference type="NCBI Taxonomy" id="1802453"/>
    <lineage>
        <taxon>Bacteria</taxon>
        <taxon>Candidatus Wildermuthiibacteriota</taxon>
    </lineage>
</organism>
<evidence type="ECO:0000313" key="3">
    <source>
        <dbReference type="EMBL" id="OHA68796.1"/>
    </source>
</evidence>
<proteinExistence type="predicted"/>
<evidence type="ECO:0000259" key="2">
    <source>
        <dbReference type="PROSITE" id="PS51903"/>
    </source>
</evidence>
<evidence type="ECO:0000256" key="1">
    <source>
        <dbReference type="PROSITE-ProRule" id="PRU01251"/>
    </source>
</evidence>
<dbReference type="PROSITE" id="PS51903">
    <property type="entry name" value="CLP_R"/>
    <property type="match status" value="1"/>
</dbReference>
<dbReference type="AlphaFoldDB" id="A0A1G2R7H3"/>
<keyword evidence="1" id="KW-0677">Repeat</keyword>
<reference evidence="3 4" key="1">
    <citation type="journal article" date="2016" name="Nat. Commun.">
        <title>Thousands of microbial genomes shed light on interconnected biogeochemical processes in an aquifer system.</title>
        <authorList>
            <person name="Anantharaman K."/>
            <person name="Brown C.T."/>
            <person name="Hug L.A."/>
            <person name="Sharon I."/>
            <person name="Castelle C.J."/>
            <person name="Probst A.J."/>
            <person name="Thomas B.C."/>
            <person name="Singh A."/>
            <person name="Wilkins M.J."/>
            <person name="Karaoz U."/>
            <person name="Brodie E.L."/>
            <person name="Williams K.H."/>
            <person name="Hubbard S.S."/>
            <person name="Banfield J.F."/>
        </authorList>
    </citation>
    <scope>NUCLEOTIDE SEQUENCE [LARGE SCALE GENOMIC DNA]</scope>
</reference>
<dbReference type="InterPro" id="IPR036628">
    <property type="entry name" value="Clp_N_dom_sf"/>
</dbReference>
<evidence type="ECO:0000313" key="4">
    <source>
        <dbReference type="Proteomes" id="UP000178529"/>
    </source>
</evidence>
<name>A0A1G2R7H3_9BACT</name>
<dbReference type="SUPFAM" id="SSF81923">
    <property type="entry name" value="Double Clp-N motif"/>
    <property type="match status" value="1"/>
</dbReference>
<dbReference type="Proteomes" id="UP000178529">
    <property type="component" value="Unassembled WGS sequence"/>
</dbReference>
<dbReference type="InterPro" id="IPR004176">
    <property type="entry name" value="Clp_R_N"/>
</dbReference>
<dbReference type="Gene3D" id="1.10.1780.10">
    <property type="entry name" value="Clp, N-terminal domain"/>
    <property type="match status" value="1"/>
</dbReference>
<accession>A0A1G2R7H3</accession>
<dbReference type="PANTHER" id="PTHR47016">
    <property type="entry name" value="ATP-DEPENDENT CLP PROTEASE ATP-BINDING SUBUNIT CLPT1, CHLOROPLASTIC"/>
    <property type="match status" value="1"/>
</dbReference>
<comment type="caution">
    <text evidence="3">The sequence shown here is derived from an EMBL/GenBank/DDBJ whole genome shotgun (WGS) entry which is preliminary data.</text>
</comment>
<dbReference type="EMBL" id="MHTY01000015">
    <property type="protein sequence ID" value="OHA68796.1"/>
    <property type="molecule type" value="Genomic_DNA"/>
</dbReference>